<name>A0A9P5ZUD2_PLEER</name>
<reference evidence="2" key="1">
    <citation type="submission" date="2020-11" db="EMBL/GenBank/DDBJ databases">
        <authorList>
            <consortium name="DOE Joint Genome Institute"/>
            <person name="Ahrendt S."/>
            <person name="Riley R."/>
            <person name="Andreopoulos W."/>
            <person name="Labutti K."/>
            <person name="Pangilinan J."/>
            <person name="Ruiz-Duenas F.J."/>
            <person name="Barrasa J.M."/>
            <person name="Sanchez-Garcia M."/>
            <person name="Camarero S."/>
            <person name="Miyauchi S."/>
            <person name="Serrano A."/>
            <person name="Linde D."/>
            <person name="Babiker R."/>
            <person name="Drula E."/>
            <person name="Ayuso-Fernandez I."/>
            <person name="Pacheco R."/>
            <person name="Padilla G."/>
            <person name="Ferreira P."/>
            <person name="Barriuso J."/>
            <person name="Kellner H."/>
            <person name="Castanera R."/>
            <person name="Alfaro M."/>
            <person name="Ramirez L."/>
            <person name="Pisabarro A.G."/>
            <person name="Kuo A."/>
            <person name="Tritt A."/>
            <person name="Lipzen A."/>
            <person name="He G."/>
            <person name="Yan M."/>
            <person name="Ng V."/>
            <person name="Cullen D."/>
            <person name="Martin F."/>
            <person name="Rosso M.-N."/>
            <person name="Henrissat B."/>
            <person name="Hibbett D."/>
            <person name="Martinez A.T."/>
            <person name="Grigoriev I.V."/>
        </authorList>
    </citation>
    <scope>NUCLEOTIDE SEQUENCE</scope>
    <source>
        <strain evidence="2">ATCC 90797</strain>
    </source>
</reference>
<evidence type="ECO:0000313" key="2">
    <source>
        <dbReference type="EMBL" id="KAF9493856.1"/>
    </source>
</evidence>
<dbReference type="AlphaFoldDB" id="A0A9P5ZUD2"/>
<feature type="compositionally biased region" description="Basic residues" evidence="1">
    <location>
        <begin position="202"/>
        <end position="212"/>
    </location>
</feature>
<dbReference type="Proteomes" id="UP000807025">
    <property type="component" value="Unassembled WGS sequence"/>
</dbReference>
<keyword evidence="3" id="KW-1185">Reference proteome</keyword>
<dbReference type="EMBL" id="MU154580">
    <property type="protein sequence ID" value="KAF9493856.1"/>
    <property type="molecule type" value="Genomic_DNA"/>
</dbReference>
<proteinExistence type="predicted"/>
<protein>
    <submittedName>
        <fullName evidence="2">Uncharacterized protein</fullName>
    </submittedName>
</protein>
<sequence>MAKGNHIAPFHKLLLSPSTDIYHLYDPKKKTVNVVLANSICTFVDAHYNISHNQITTSSNLLPSYEDFACIYNLEPDVNRKFSTINTITGAIYIEHTGPSLKKMGLRGNSQQEVCAVLHHERIQCECNLLRKLKLAFIENHLGPDAPSLFPTSFSTPSISVNPALISPTPHPTKAKHMNNTGGKVVTEKKKACVAPTDGTKGKKSVREKKKWMNTPPASPPSITTAPFLVSHSPEIRRVSGEHWVFLVDRVIARLFMHLFVY</sequence>
<gene>
    <name evidence="2" type="ORF">BDN71DRAFT_1508202</name>
</gene>
<accession>A0A9P5ZUD2</accession>
<comment type="caution">
    <text evidence="2">The sequence shown here is derived from an EMBL/GenBank/DDBJ whole genome shotgun (WGS) entry which is preliminary data.</text>
</comment>
<evidence type="ECO:0000256" key="1">
    <source>
        <dbReference type="SAM" id="MobiDB-lite"/>
    </source>
</evidence>
<evidence type="ECO:0000313" key="3">
    <source>
        <dbReference type="Proteomes" id="UP000807025"/>
    </source>
</evidence>
<feature type="region of interest" description="Disordered" evidence="1">
    <location>
        <begin position="195"/>
        <end position="219"/>
    </location>
</feature>
<organism evidence="2 3">
    <name type="scientific">Pleurotus eryngii</name>
    <name type="common">Boletus of the steppes</name>
    <dbReference type="NCBI Taxonomy" id="5323"/>
    <lineage>
        <taxon>Eukaryota</taxon>
        <taxon>Fungi</taxon>
        <taxon>Dikarya</taxon>
        <taxon>Basidiomycota</taxon>
        <taxon>Agaricomycotina</taxon>
        <taxon>Agaricomycetes</taxon>
        <taxon>Agaricomycetidae</taxon>
        <taxon>Agaricales</taxon>
        <taxon>Pleurotineae</taxon>
        <taxon>Pleurotaceae</taxon>
        <taxon>Pleurotus</taxon>
    </lineage>
</organism>